<dbReference type="Proteomes" id="UP000053048">
    <property type="component" value="Unassembled WGS sequence"/>
</dbReference>
<feature type="region of interest" description="Disordered" evidence="1">
    <location>
        <begin position="1"/>
        <end position="28"/>
    </location>
</feature>
<dbReference type="EMBL" id="LKEJ01000172">
    <property type="protein sequence ID" value="KTB56501.1"/>
    <property type="molecule type" value="Genomic_DNA"/>
</dbReference>
<evidence type="ECO:0000313" key="2">
    <source>
        <dbReference type="EMBL" id="KTB56501.1"/>
    </source>
</evidence>
<feature type="compositionally biased region" description="Polar residues" evidence="1">
    <location>
        <begin position="9"/>
        <end position="28"/>
    </location>
</feature>
<evidence type="ECO:0000313" key="3">
    <source>
        <dbReference type="Proteomes" id="UP000053048"/>
    </source>
</evidence>
<organism evidence="2 3">
    <name type="scientific">Pseudomonas viridiflava ICMP 13104</name>
    <dbReference type="NCBI Taxonomy" id="1198305"/>
    <lineage>
        <taxon>Bacteria</taxon>
        <taxon>Pseudomonadati</taxon>
        <taxon>Pseudomonadota</taxon>
        <taxon>Gammaproteobacteria</taxon>
        <taxon>Pseudomonadales</taxon>
        <taxon>Pseudomonadaceae</taxon>
        <taxon>Pseudomonas</taxon>
    </lineage>
</organism>
<name>A0A0W0H6Q0_PSEVI</name>
<protein>
    <submittedName>
        <fullName evidence="2">Uncharacterized protein</fullName>
    </submittedName>
</protein>
<dbReference type="AlphaFoldDB" id="A0A0W0H6Q0"/>
<sequence>MFEFMARTGSASRSYWPSSGLEGSSFGTNGQDRVGFAVVLAEFRAGGVFFRDVIGEYGIGRHVSHLFRLPKKVDVAWG</sequence>
<comment type="caution">
    <text evidence="2">The sequence shown here is derived from an EMBL/GenBank/DDBJ whole genome shotgun (WGS) entry which is preliminary data.</text>
</comment>
<proteinExistence type="predicted"/>
<evidence type="ECO:0000256" key="1">
    <source>
        <dbReference type="SAM" id="MobiDB-lite"/>
    </source>
</evidence>
<reference evidence="2 3" key="1">
    <citation type="submission" date="2015-09" db="EMBL/GenBank/DDBJ databases">
        <title>Genome sequence of ICMP 13104.</title>
        <authorList>
            <person name="Visnovsky S."/>
            <person name="Lu A."/>
            <person name="Panda P."/>
            <person name="Pitman A."/>
        </authorList>
    </citation>
    <scope>NUCLEOTIDE SEQUENCE [LARGE SCALE GENOMIC DNA]</scope>
    <source>
        <strain evidence="2 3">ICMP 13104</strain>
    </source>
</reference>
<accession>A0A0W0H6Q0</accession>
<keyword evidence="3" id="KW-1185">Reference proteome</keyword>
<gene>
    <name evidence="2" type="ORF">AO067_02790</name>
</gene>